<accession>A0ABQ0G301</accession>
<evidence type="ECO:0000313" key="4">
    <source>
        <dbReference type="Proteomes" id="UP001628179"/>
    </source>
</evidence>
<organism evidence="3 4">
    <name type="scientific">Madurella fahalii</name>
    <dbReference type="NCBI Taxonomy" id="1157608"/>
    <lineage>
        <taxon>Eukaryota</taxon>
        <taxon>Fungi</taxon>
        <taxon>Dikarya</taxon>
        <taxon>Ascomycota</taxon>
        <taxon>Pezizomycotina</taxon>
        <taxon>Sordariomycetes</taxon>
        <taxon>Sordariomycetidae</taxon>
        <taxon>Sordariales</taxon>
        <taxon>Sordariales incertae sedis</taxon>
        <taxon>Madurella</taxon>
    </lineage>
</organism>
<keyword evidence="1" id="KW-0175">Coiled coil</keyword>
<dbReference type="EMBL" id="BAAFSV010000001">
    <property type="protein sequence ID" value="GAB1312116.1"/>
    <property type="molecule type" value="Genomic_DNA"/>
</dbReference>
<evidence type="ECO:0000256" key="2">
    <source>
        <dbReference type="SAM" id="MobiDB-lite"/>
    </source>
</evidence>
<dbReference type="GeneID" id="98173071"/>
<evidence type="ECO:0000256" key="1">
    <source>
        <dbReference type="SAM" id="Coils"/>
    </source>
</evidence>
<reference evidence="3 4" key="1">
    <citation type="submission" date="2024-09" db="EMBL/GenBank/DDBJ databases">
        <title>Itraconazole resistance in Madurella fahalii resulting from another homologue of gene encoding cytochrome P450 14-alpha sterol demethylase (CYP51).</title>
        <authorList>
            <person name="Yoshioka I."/>
            <person name="Fahal A.H."/>
            <person name="Kaneko S."/>
            <person name="Yaguchi T."/>
        </authorList>
    </citation>
    <scope>NUCLEOTIDE SEQUENCE [LARGE SCALE GENOMIC DNA]</scope>
    <source>
        <strain evidence="3 4">IFM 68171</strain>
    </source>
</reference>
<comment type="caution">
    <text evidence="3">The sequence shown here is derived from an EMBL/GenBank/DDBJ whole genome shotgun (WGS) entry which is preliminary data.</text>
</comment>
<evidence type="ECO:0000313" key="3">
    <source>
        <dbReference type="EMBL" id="GAB1312116.1"/>
    </source>
</evidence>
<dbReference type="Proteomes" id="UP001628179">
    <property type="component" value="Unassembled WGS sequence"/>
</dbReference>
<gene>
    <name evidence="3" type="ORF">MFIFM68171_02326</name>
</gene>
<keyword evidence="4" id="KW-1185">Reference proteome</keyword>
<name>A0ABQ0G301_9PEZI</name>
<feature type="coiled-coil region" evidence="1">
    <location>
        <begin position="83"/>
        <end position="117"/>
    </location>
</feature>
<dbReference type="RefSeq" id="XP_070913849.1">
    <property type="nucleotide sequence ID" value="XM_071057748.1"/>
</dbReference>
<sequence length="173" mass="18771">MVPPREPVPDPLLQNAKQAACVPIPDAASRNPVGLGPPLLSSALFYPALLDSYCEQGGPASKQESTEGKQQGTAKQPKPITSLDDAISSLRKAIKRIQDAKNMIQAATQSLLQYESDLCVTGQTDASDETADESYRLSVFESRRLAELRELEDAMTRWRSAHDIVAWGFLTGG</sequence>
<feature type="region of interest" description="Disordered" evidence="2">
    <location>
        <begin position="56"/>
        <end position="82"/>
    </location>
</feature>
<proteinExistence type="predicted"/>
<protein>
    <submittedName>
        <fullName evidence="3">Uncharacterized protein</fullName>
    </submittedName>
</protein>